<name>A0A4R6SK91_LABRH</name>
<dbReference type="PANTHER" id="PTHR30136:SF24">
    <property type="entry name" value="HTH-TYPE TRANSCRIPTIONAL REPRESSOR ALLR"/>
    <property type="match status" value="1"/>
</dbReference>
<feature type="domain" description="HTH iclR-type" evidence="5">
    <location>
        <begin position="11"/>
        <end position="71"/>
    </location>
</feature>
<evidence type="ECO:0000313" key="8">
    <source>
        <dbReference type="Proteomes" id="UP000295444"/>
    </source>
</evidence>
<evidence type="ECO:0000256" key="3">
    <source>
        <dbReference type="ARBA" id="ARBA00023163"/>
    </source>
</evidence>
<dbReference type="OrthoDB" id="8479143at2"/>
<dbReference type="RefSeq" id="WP_133850029.1">
    <property type="nucleotide sequence ID" value="NZ_SNXZ01000002.1"/>
</dbReference>
<feature type="region of interest" description="Disordered" evidence="4">
    <location>
        <begin position="251"/>
        <end position="280"/>
    </location>
</feature>
<dbReference type="Pfam" id="PF09339">
    <property type="entry name" value="HTH_IclR"/>
    <property type="match status" value="1"/>
</dbReference>
<evidence type="ECO:0000256" key="2">
    <source>
        <dbReference type="ARBA" id="ARBA00023125"/>
    </source>
</evidence>
<dbReference type="InterPro" id="IPR005471">
    <property type="entry name" value="Tscrpt_reg_IclR_N"/>
</dbReference>
<feature type="domain" description="IclR-ED" evidence="6">
    <location>
        <begin position="72"/>
        <end position="253"/>
    </location>
</feature>
<dbReference type="InterPro" id="IPR014757">
    <property type="entry name" value="Tscrpt_reg_IclR_C"/>
</dbReference>
<evidence type="ECO:0000256" key="1">
    <source>
        <dbReference type="ARBA" id="ARBA00023015"/>
    </source>
</evidence>
<dbReference type="GO" id="GO:0003700">
    <property type="term" value="F:DNA-binding transcription factor activity"/>
    <property type="evidence" value="ECO:0007669"/>
    <property type="project" value="TreeGrafter"/>
</dbReference>
<dbReference type="SUPFAM" id="SSF46785">
    <property type="entry name" value="Winged helix' DNA-binding domain"/>
    <property type="match status" value="1"/>
</dbReference>
<sequence>MTEDRGGTAPVLVLRKFKQILESFTIEQPELTLQQITRSTGLPASTCQRLVHNLVREGFLDRYDDVYRVGLGLVRWAAPGTFGLDLVRLTRPVLQQLRDDTGETACLYVRDGAFRTVVSLAESRHPVIRLFVVGMVMPLHAGSAGKVFLAWDRLALKDAIGHGLGRFTPRTVTDIDLLNEQLARIREDGYASTFEERDLGAASLSAPVFDRNGDLAAAVGIGAPTQRMSPADVPALAPVVIAAAERASERLGYRPGTRSSSASPDFPNMVAARRRPADGL</sequence>
<keyword evidence="8" id="KW-1185">Reference proteome</keyword>
<gene>
    <name evidence="7" type="ORF">EV186_1021316</name>
</gene>
<organism evidence="7 8">
    <name type="scientific">Labedaea rhizosphaerae</name>
    <dbReference type="NCBI Taxonomy" id="598644"/>
    <lineage>
        <taxon>Bacteria</taxon>
        <taxon>Bacillati</taxon>
        <taxon>Actinomycetota</taxon>
        <taxon>Actinomycetes</taxon>
        <taxon>Pseudonocardiales</taxon>
        <taxon>Pseudonocardiaceae</taxon>
        <taxon>Labedaea</taxon>
    </lineage>
</organism>
<dbReference type="Gene3D" id="3.30.450.40">
    <property type="match status" value="1"/>
</dbReference>
<reference evidence="7 8" key="1">
    <citation type="submission" date="2019-03" db="EMBL/GenBank/DDBJ databases">
        <title>Genomic Encyclopedia of Type Strains, Phase IV (KMG-IV): sequencing the most valuable type-strain genomes for metagenomic binning, comparative biology and taxonomic classification.</title>
        <authorList>
            <person name="Goeker M."/>
        </authorList>
    </citation>
    <scope>NUCLEOTIDE SEQUENCE [LARGE SCALE GENOMIC DNA]</scope>
    <source>
        <strain evidence="7 8">DSM 45361</strain>
    </source>
</reference>
<keyword evidence="2" id="KW-0238">DNA-binding</keyword>
<accession>A0A4R6SK91</accession>
<evidence type="ECO:0000256" key="4">
    <source>
        <dbReference type="SAM" id="MobiDB-lite"/>
    </source>
</evidence>
<dbReference type="InterPro" id="IPR036390">
    <property type="entry name" value="WH_DNA-bd_sf"/>
</dbReference>
<comment type="caution">
    <text evidence="7">The sequence shown here is derived from an EMBL/GenBank/DDBJ whole genome shotgun (WGS) entry which is preliminary data.</text>
</comment>
<dbReference type="AlphaFoldDB" id="A0A4R6SK91"/>
<proteinExistence type="predicted"/>
<dbReference type="GO" id="GO:0003677">
    <property type="term" value="F:DNA binding"/>
    <property type="evidence" value="ECO:0007669"/>
    <property type="project" value="UniProtKB-KW"/>
</dbReference>
<dbReference type="InterPro" id="IPR036388">
    <property type="entry name" value="WH-like_DNA-bd_sf"/>
</dbReference>
<dbReference type="PROSITE" id="PS51077">
    <property type="entry name" value="HTH_ICLR"/>
    <property type="match status" value="1"/>
</dbReference>
<dbReference type="PANTHER" id="PTHR30136">
    <property type="entry name" value="HELIX-TURN-HELIX TRANSCRIPTIONAL REGULATOR, ICLR FAMILY"/>
    <property type="match status" value="1"/>
</dbReference>
<dbReference type="GO" id="GO:0045892">
    <property type="term" value="P:negative regulation of DNA-templated transcription"/>
    <property type="evidence" value="ECO:0007669"/>
    <property type="project" value="TreeGrafter"/>
</dbReference>
<dbReference type="Pfam" id="PF01614">
    <property type="entry name" value="IclR_C"/>
    <property type="match status" value="1"/>
</dbReference>
<dbReference type="Proteomes" id="UP000295444">
    <property type="component" value="Unassembled WGS sequence"/>
</dbReference>
<dbReference type="InterPro" id="IPR029016">
    <property type="entry name" value="GAF-like_dom_sf"/>
</dbReference>
<dbReference type="Gene3D" id="1.10.10.10">
    <property type="entry name" value="Winged helix-like DNA-binding domain superfamily/Winged helix DNA-binding domain"/>
    <property type="match status" value="1"/>
</dbReference>
<dbReference type="SMART" id="SM00346">
    <property type="entry name" value="HTH_ICLR"/>
    <property type="match status" value="1"/>
</dbReference>
<evidence type="ECO:0000259" key="5">
    <source>
        <dbReference type="PROSITE" id="PS51077"/>
    </source>
</evidence>
<keyword evidence="1" id="KW-0805">Transcription regulation</keyword>
<dbReference type="PROSITE" id="PS51078">
    <property type="entry name" value="ICLR_ED"/>
    <property type="match status" value="1"/>
</dbReference>
<dbReference type="InterPro" id="IPR050707">
    <property type="entry name" value="HTH_MetabolicPath_Reg"/>
</dbReference>
<evidence type="ECO:0000259" key="6">
    <source>
        <dbReference type="PROSITE" id="PS51078"/>
    </source>
</evidence>
<dbReference type="EMBL" id="SNXZ01000002">
    <property type="protein sequence ID" value="TDQ01448.1"/>
    <property type="molecule type" value="Genomic_DNA"/>
</dbReference>
<dbReference type="SUPFAM" id="SSF55781">
    <property type="entry name" value="GAF domain-like"/>
    <property type="match status" value="1"/>
</dbReference>
<protein>
    <submittedName>
        <fullName evidence="7">IclR family transcriptional regulator</fullName>
    </submittedName>
</protein>
<keyword evidence="3" id="KW-0804">Transcription</keyword>
<evidence type="ECO:0000313" key="7">
    <source>
        <dbReference type="EMBL" id="TDQ01448.1"/>
    </source>
</evidence>